<evidence type="ECO:0000313" key="2">
    <source>
        <dbReference type="Proteomes" id="UP000431080"/>
    </source>
</evidence>
<protein>
    <submittedName>
        <fullName evidence="1">Uncharacterized protein</fullName>
    </submittedName>
</protein>
<accession>A0A6I2F3K1</accession>
<sequence length="166" mass="18640">MDRDEQMTSGAGHQVVRADHGDRAGRAWRMRVAGATWDEIAAAVGYANGANAFRAVKRFFNRVPEPDRELVRSTWRERHETLWRISLEDAAKRRPGAVRAAVALARSAAQLDGLDAPSRLELVNPDAREFEQVLEELRRRTGVGSPEPDLETIVDAEVVEIDDDRR</sequence>
<proteinExistence type="predicted"/>
<dbReference type="RefSeq" id="WP_153682828.1">
    <property type="nucleotide sequence ID" value="NZ_WJIF01000001.1"/>
</dbReference>
<gene>
    <name evidence="1" type="ORF">GE115_00125</name>
</gene>
<organism evidence="1 2">
    <name type="scientific">Agromyces agglutinans</name>
    <dbReference type="NCBI Taxonomy" id="2662258"/>
    <lineage>
        <taxon>Bacteria</taxon>
        <taxon>Bacillati</taxon>
        <taxon>Actinomycetota</taxon>
        <taxon>Actinomycetes</taxon>
        <taxon>Micrococcales</taxon>
        <taxon>Microbacteriaceae</taxon>
        <taxon>Agromyces</taxon>
    </lineage>
</organism>
<name>A0A6I2F3K1_9MICO</name>
<dbReference type="EMBL" id="WJIF01000001">
    <property type="protein sequence ID" value="MRG58287.1"/>
    <property type="molecule type" value="Genomic_DNA"/>
</dbReference>
<comment type="caution">
    <text evidence="1">The sequence shown here is derived from an EMBL/GenBank/DDBJ whole genome shotgun (WGS) entry which is preliminary data.</text>
</comment>
<dbReference type="AlphaFoldDB" id="A0A6I2F3K1"/>
<keyword evidence="2" id="KW-1185">Reference proteome</keyword>
<evidence type="ECO:0000313" key="1">
    <source>
        <dbReference type="EMBL" id="MRG58287.1"/>
    </source>
</evidence>
<reference evidence="1 2" key="1">
    <citation type="submission" date="2019-10" db="EMBL/GenBank/DDBJ databases">
        <authorList>
            <person name="Nie G."/>
            <person name="Ming H."/>
            <person name="Yi B."/>
        </authorList>
    </citation>
    <scope>NUCLEOTIDE SEQUENCE [LARGE SCALE GENOMIC DNA]</scope>
    <source>
        <strain evidence="1 2">CFH 90414</strain>
    </source>
</reference>
<dbReference type="Proteomes" id="UP000431080">
    <property type="component" value="Unassembled WGS sequence"/>
</dbReference>